<dbReference type="InterPro" id="IPR013320">
    <property type="entry name" value="ConA-like_dom_sf"/>
</dbReference>
<feature type="compositionally biased region" description="Polar residues" evidence="8">
    <location>
        <begin position="329"/>
        <end position="342"/>
    </location>
</feature>
<dbReference type="GO" id="GO:0030020">
    <property type="term" value="F:extracellular matrix structural constituent conferring tensile strength"/>
    <property type="evidence" value="ECO:0007669"/>
    <property type="project" value="TreeGrafter"/>
</dbReference>
<dbReference type="OMA" id="WEVPPTQ"/>
<dbReference type="PANTHER" id="PTHR24023:SF914">
    <property type="entry name" value="OTOLIN-1"/>
    <property type="match status" value="1"/>
</dbReference>
<feature type="compositionally biased region" description="Low complexity" evidence="8">
    <location>
        <begin position="411"/>
        <end position="424"/>
    </location>
</feature>
<accession>A0A3Q2V5P7</accession>
<dbReference type="InterPro" id="IPR000885">
    <property type="entry name" value="Fib_collagen_C"/>
</dbReference>
<evidence type="ECO:0000256" key="7">
    <source>
        <dbReference type="ARBA" id="ARBA00023180"/>
    </source>
</evidence>
<dbReference type="GeneTree" id="ENSGT00940000162727"/>
<evidence type="ECO:0000256" key="2">
    <source>
        <dbReference type="ARBA" id="ARBA00022525"/>
    </source>
</evidence>
<feature type="compositionally biased region" description="Pro residues" evidence="8">
    <location>
        <begin position="399"/>
        <end position="410"/>
    </location>
</feature>
<dbReference type="PANTHER" id="PTHR24023">
    <property type="entry name" value="COLLAGEN ALPHA"/>
    <property type="match status" value="1"/>
</dbReference>
<sequence length="1375" mass="144055">TILYCTCYLGLTQVPSEDVDILQKLGLKGERTSRSLPAGVIPFRSGIILNQRAHIEAPLRSIFPPAIWPNLTLVLSVRSHRINSAFLFTLLSDHKKLLLGLQLVPGNLVLHTGPNTSVALPYEPHDGQWHQLGLGINGQRVTLYASCGGQSVHADFGWDSEKGLAPELHGSLLLGRTSQQQTSAHFEGAICQFDLVPSAQAAHNYCRYIKKQCREADTYRPNLSPLLPIVPRERNITATAATPKRGNPVTARKTTGFSLARSAAAAASAVRYVAPTQTIKPNQGTIIPKTLLGTVIPVTDQVGLVSPPLKTRTSTVTTPLRTGAPPTKPSTARPSSPKAFNQKSSKPTPSKSTSSKPTPPKPTPSKHSPPKPTPPKHSPPKPTSSKHSPPKPSLSYPTPSKPSPIKPSPSKPTLSKPTLSKPTPQNNPKNASVGTSNSKKPTIPVSTSTKPSKTKPKPALLDQGAVPKKPQPTRASKTPSKSKPTKQPMTTKAPVTPRPTKPSYNPVTPPATDGFQSWEVPPTQFSMLVEAKGEKGNVGPQVRTFGQPELFSETGCGPPGPHGNPGRPGPPGFKGFFSYCFYTIQILIHIPPVSSSLLQGFIGIPGLFGLPGPDGERVSPFQISSLCFQGFPGDFGERGPPGPDGEPCIPHYSSSCAKIFQGRMGRQGFPGILGTEGVKGEPGITGKVGPMGERGLVGFIGPVGEAGLAGEKGDRGEMGLPGPPGEKGPTFWCVRVPLSIEGDKGEKGETGQKGKEGPPGSPGFTGVRGPEGKPGKIGEQGKPGSKVLASNNLTSNQGHLGETGSVGKTGPPGFVGPKGSRGTIGHVVRWNSNDGAPGRMGQQGEPGLAGYEGHQGPQGPIGPQGPKGEKVRIAHFTWRGAFQKSLNHQERDDGKVEGPPGPPGDMGPPGDRGERGEPGDPGYKGQIGVDGERGRPGAPGLPVSAKTCDFQAYKHQGQSPGLSLHGVGGPPGPRGVVGREGQEGVPGVDGVPGKDGSKGIPGEHGDDGEAGLPGKAGLRGKTGVPGLPGDQGAFGPKGERGLPGQSGPPGKRGFKGGMGLPGPQGDKGPKGQPGDTGESGFPGVLGVFGPRGPPGDFGPKGIRGPKGPQGSVGRRGIVGPVGIIGPNGRAGSRGQKGNRGETGSPGPRGPPGRPVRFLSLSPVMDLPMLDQGAEIFKTLHYLSNLIQSLKNPLGTRTNPARICRDLHSCEQKLNDGTYWIDPNLGCMSDTMEVTCNFTGGGQTCLKPLTVSKVFSVGRVQMNFLHLLSSEAVQHIIIHCLDVSIWRSAEDQPVEQGSVKFKAWSGEVFEVGGELEPEVLEDSCWVRLRSNGRWHQTHFVFHSLDPTLLPVVDIYNLPKASPGSHYHLEVSPVCFL</sequence>
<evidence type="ECO:0000256" key="3">
    <source>
        <dbReference type="ARBA" id="ARBA00022530"/>
    </source>
</evidence>
<dbReference type="Gene3D" id="2.60.120.1000">
    <property type="match status" value="2"/>
</dbReference>
<name>A0A3Q2V5P7_HAPBU</name>
<feature type="compositionally biased region" description="Polar residues" evidence="8">
    <location>
        <begin position="788"/>
        <end position="798"/>
    </location>
</feature>
<dbReference type="Proteomes" id="UP000264840">
    <property type="component" value="Unplaced"/>
</dbReference>
<evidence type="ECO:0000256" key="6">
    <source>
        <dbReference type="ARBA" id="ARBA00023119"/>
    </source>
</evidence>
<dbReference type="Ensembl" id="ENSHBUT00000005518.1">
    <property type="protein sequence ID" value="ENSHBUP00000006302.1"/>
    <property type="gene ID" value="ENSHBUG00000007803.1"/>
</dbReference>
<dbReference type="InterPro" id="IPR008160">
    <property type="entry name" value="Collagen"/>
</dbReference>
<protein>
    <recommendedName>
        <fullName evidence="9">Fibrillar collagen NC1 domain-containing protein</fullName>
    </recommendedName>
</protein>
<feature type="compositionally biased region" description="Low complexity" evidence="8">
    <location>
        <begin position="1063"/>
        <end position="1075"/>
    </location>
</feature>
<feature type="compositionally biased region" description="Basic and acidic residues" evidence="8">
    <location>
        <begin position="887"/>
        <end position="896"/>
    </location>
</feature>
<feature type="region of interest" description="Disordered" evidence="8">
    <location>
        <begin position="883"/>
        <end position="944"/>
    </location>
</feature>
<dbReference type="InterPro" id="IPR048287">
    <property type="entry name" value="TSPN-like_N"/>
</dbReference>
<keyword evidence="5" id="KW-0677">Repeat</keyword>
<feature type="compositionally biased region" description="Pro residues" evidence="8">
    <location>
        <begin position="370"/>
        <end position="382"/>
    </location>
</feature>
<dbReference type="GO" id="GO:0030198">
    <property type="term" value="P:extracellular matrix organization"/>
    <property type="evidence" value="ECO:0007669"/>
    <property type="project" value="TreeGrafter"/>
</dbReference>
<evidence type="ECO:0000256" key="4">
    <source>
        <dbReference type="ARBA" id="ARBA00022729"/>
    </source>
</evidence>
<dbReference type="Gene3D" id="2.60.120.200">
    <property type="match status" value="1"/>
</dbReference>
<dbReference type="SMART" id="SM00038">
    <property type="entry name" value="COLFI"/>
    <property type="match status" value="1"/>
</dbReference>
<dbReference type="STRING" id="8153.ENSHBUP00000006302"/>
<keyword evidence="6" id="KW-0176">Collagen</keyword>
<reference evidence="10" key="1">
    <citation type="submission" date="2025-08" db="UniProtKB">
        <authorList>
            <consortium name="Ensembl"/>
        </authorList>
    </citation>
    <scope>IDENTIFICATION</scope>
</reference>
<feature type="compositionally biased region" description="Low complexity" evidence="8">
    <location>
        <begin position="343"/>
        <end position="356"/>
    </location>
</feature>
<dbReference type="GO" id="GO:0005615">
    <property type="term" value="C:extracellular space"/>
    <property type="evidence" value="ECO:0007669"/>
    <property type="project" value="TreeGrafter"/>
</dbReference>
<dbReference type="FunFam" id="2.60.120.200:FF:000085">
    <property type="entry name" value="collagen alpha-1(XXVII) chain isoform X1"/>
    <property type="match status" value="1"/>
</dbReference>
<dbReference type="Pfam" id="PF01391">
    <property type="entry name" value="Collagen"/>
    <property type="match status" value="5"/>
</dbReference>
<keyword evidence="2" id="KW-0964">Secreted</keyword>
<feature type="region of interest" description="Disordered" evidence="8">
    <location>
        <begin position="305"/>
        <end position="517"/>
    </location>
</feature>
<dbReference type="SMART" id="SM00210">
    <property type="entry name" value="TSPN"/>
    <property type="match status" value="1"/>
</dbReference>
<feature type="compositionally biased region" description="Low complexity" evidence="8">
    <location>
        <begin position="1111"/>
        <end position="1129"/>
    </location>
</feature>
<dbReference type="GO" id="GO:0031012">
    <property type="term" value="C:extracellular matrix"/>
    <property type="evidence" value="ECO:0007669"/>
    <property type="project" value="TreeGrafter"/>
</dbReference>
<reference evidence="10" key="2">
    <citation type="submission" date="2025-09" db="UniProtKB">
        <authorList>
            <consortium name="Ensembl"/>
        </authorList>
    </citation>
    <scope>IDENTIFICATION</scope>
</reference>
<feature type="compositionally biased region" description="Polar residues" evidence="8">
    <location>
        <begin position="426"/>
        <end position="437"/>
    </location>
</feature>
<dbReference type="GO" id="GO:0005581">
    <property type="term" value="C:collagen trimer"/>
    <property type="evidence" value="ECO:0007669"/>
    <property type="project" value="UniProtKB-KW"/>
</dbReference>
<dbReference type="InterPro" id="IPR050149">
    <property type="entry name" value="Collagen_superfamily"/>
</dbReference>
<evidence type="ECO:0000259" key="9">
    <source>
        <dbReference type="PROSITE" id="PS51461"/>
    </source>
</evidence>
<feature type="region of interest" description="Disordered" evidence="8">
    <location>
        <begin position="956"/>
        <end position="1154"/>
    </location>
</feature>
<dbReference type="Pfam" id="PF01410">
    <property type="entry name" value="COLFI"/>
    <property type="match status" value="2"/>
</dbReference>
<keyword evidence="3" id="KW-0272">Extracellular matrix</keyword>
<keyword evidence="7" id="KW-0325">Glycoprotein</keyword>
<feature type="compositionally biased region" description="Low complexity" evidence="8">
    <location>
        <begin position="472"/>
        <end position="492"/>
    </location>
</feature>
<dbReference type="SUPFAM" id="SSF49899">
    <property type="entry name" value="Concanavalin A-like lectins/glucanases"/>
    <property type="match status" value="1"/>
</dbReference>
<feature type="compositionally biased region" description="Low complexity" evidence="8">
    <location>
        <begin position="438"/>
        <end position="451"/>
    </location>
</feature>
<dbReference type="PROSITE" id="PS51461">
    <property type="entry name" value="NC1_FIB"/>
    <property type="match status" value="1"/>
</dbReference>
<feature type="compositionally biased region" description="Basic and acidic residues" evidence="8">
    <location>
        <begin position="995"/>
        <end position="1007"/>
    </location>
</feature>
<dbReference type="FunFam" id="2.60.120.1000:FF:000003">
    <property type="entry name" value="Collagen alpha-1(XXVII) chain B"/>
    <property type="match status" value="1"/>
</dbReference>
<proteinExistence type="predicted"/>
<feature type="domain" description="Fibrillar collagen NC1" evidence="9">
    <location>
        <begin position="1173"/>
        <end position="1375"/>
    </location>
</feature>
<evidence type="ECO:0000256" key="5">
    <source>
        <dbReference type="ARBA" id="ARBA00022737"/>
    </source>
</evidence>
<keyword evidence="4" id="KW-0732">Signal</keyword>
<feature type="compositionally biased region" description="Basic and acidic residues" evidence="8">
    <location>
        <begin position="741"/>
        <end position="756"/>
    </location>
</feature>
<evidence type="ECO:0000256" key="1">
    <source>
        <dbReference type="ARBA" id="ARBA00004498"/>
    </source>
</evidence>
<keyword evidence="11" id="KW-1185">Reference proteome</keyword>
<evidence type="ECO:0000313" key="11">
    <source>
        <dbReference type="Proteomes" id="UP000264840"/>
    </source>
</evidence>
<evidence type="ECO:0000256" key="8">
    <source>
        <dbReference type="SAM" id="MobiDB-lite"/>
    </source>
</evidence>
<feature type="region of interest" description="Disordered" evidence="8">
    <location>
        <begin position="708"/>
        <end position="868"/>
    </location>
</feature>
<feature type="compositionally biased region" description="Low complexity" evidence="8">
    <location>
        <begin position="307"/>
        <end position="322"/>
    </location>
</feature>
<evidence type="ECO:0000313" key="10">
    <source>
        <dbReference type="Ensembl" id="ENSHBUP00000006302.1"/>
    </source>
</evidence>
<comment type="subcellular location">
    <subcellularLocation>
        <location evidence="1">Secreted</location>
        <location evidence="1">Extracellular space</location>
        <location evidence="1">Extracellular matrix</location>
    </subcellularLocation>
</comment>
<organism evidence="10 11">
    <name type="scientific">Haplochromis burtoni</name>
    <name type="common">Burton's mouthbrooder</name>
    <name type="synonym">Chromis burtoni</name>
    <dbReference type="NCBI Taxonomy" id="8153"/>
    <lineage>
        <taxon>Eukaryota</taxon>
        <taxon>Metazoa</taxon>
        <taxon>Chordata</taxon>
        <taxon>Craniata</taxon>
        <taxon>Vertebrata</taxon>
        <taxon>Euteleostomi</taxon>
        <taxon>Actinopterygii</taxon>
        <taxon>Neopterygii</taxon>
        <taxon>Teleostei</taxon>
        <taxon>Neoteleostei</taxon>
        <taxon>Acanthomorphata</taxon>
        <taxon>Ovalentaria</taxon>
        <taxon>Cichlomorphae</taxon>
        <taxon>Cichliformes</taxon>
        <taxon>Cichlidae</taxon>
        <taxon>African cichlids</taxon>
        <taxon>Pseudocrenilabrinae</taxon>
        <taxon>Haplochromini</taxon>
        <taxon>Haplochromis</taxon>
    </lineage>
</organism>